<name>A0ABY4M6P4_9ACTN</name>
<dbReference type="Gene3D" id="1.25.40.10">
    <property type="entry name" value="Tetratricopeptide repeat domain"/>
    <property type="match status" value="1"/>
</dbReference>
<gene>
    <name evidence="2" type="ORF">K9S39_17425</name>
</gene>
<organism evidence="2 3">
    <name type="scientific">Streptomyces halobius</name>
    <dbReference type="NCBI Taxonomy" id="2879846"/>
    <lineage>
        <taxon>Bacteria</taxon>
        <taxon>Bacillati</taxon>
        <taxon>Actinomycetota</taxon>
        <taxon>Actinomycetes</taxon>
        <taxon>Kitasatosporales</taxon>
        <taxon>Streptomycetaceae</taxon>
        <taxon>Streptomyces</taxon>
    </lineage>
</organism>
<reference evidence="2" key="1">
    <citation type="submission" date="2021-10" db="EMBL/GenBank/DDBJ databases">
        <title>Streptomyces nigrumlapis sp.nov.,an antimicrobial producing actinobacterium isolated from Black Gobi rocks.</title>
        <authorList>
            <person name="Wen Y."/>
            <person name="Zhang W."/>
            <person name="Liu X.G."/>
        </authorList>
    </citation>
    <scope>NUCLEOTIDE SEQUENCE</scope>
    <source>
        <strain evidence="2">ST13-2-2</strain>
    </source>
</reference>
<sequence>MDALLVLFAAITLGGFVFLPWMRRRRAAQQAREGLVVASNPMAGYGFVPLDELDVRLPGPDEELEHALAEMRRTHDWRPAAELLKSTGDNWELRWQRVQTLAGAAAFELAQESAEQGGPDGGRTTHGADGGHRTGGIWLRTWRNEAPKDPGGAQTHAQFLVVQALRAPDSQDFRMILEEARTVCQEAALLAPGSPIPYITELAVARGLGDRKADYEALWSKVVQRAPHHMGAHLAALPYWSEKWHGSRQEAEAFAERAAAAAPAKSLLPALPLFAVYEHLPEANMVRSLYQSAVVERAIEAAHFALREAPEDHPVAPHVRHLLVWFLVRAERYAEAMEQLRLVDGHVGAVPWSYGRSPAAEYAAYRAQAVAGWEQLGGTSAGFPPPGQ</sequence>
<dbReference type="EMBL" id="CP086322">
    <property type="protein sequence ID" value="UQA93390.1"/>
    <property type="molecule type" value="Genomic_DNA"/>
</dbReference>
<keyword evidence="3" id="KW-1185">Reference proteome</keyword>
<accession>A0ABY4M6P4</accession>
<dbReference type="InterPro" id="IPR011990">
    <property type="entry name" value="TPR-like_helical_dom_sf"/>
</dbReference>
<proteinExistence type="predicted"/>
<evidence type="ECO:0008006" key="4">
    <source>
        <dbReference type="Google" id="ProtNLM"/>
    </source>
</evidence>
<protein>
    <recommendedName>
        <fullName evidence="4">DUF4034 domain-containing protein</fullName>
    </recommendedName>
</protein>
<evidence type="ECO:0000313" key="3">
    <source>
        <dbReference type="Proteomes" id="UP000830115"/>
    </source>
</evidence>
<dbReference type="Proteomes" id="UP000830115">
    <property type="component" value="Chromosome"/>
</dbReference>
<dbReference type="RefSeq" id="WP_248864269.1">
    <property type="nucleotide sequence ID" value="NZ_CP086322.1"/>
</dbReference>
<feature type="region of interest" description="Disordered" evidence="1">
    <location>
        <begin position="112"/>
        <end position="134"/>
    </location>
</feature>
<evidence type="ECO:0000256" key="1">
    <source>
        <dbReference type="SAM" id="MobiDB-lite"/>
    </source>
</evidence>
<evidence type="ECO:0000313" key="2">
    <source>
        <dbReference type="EMBL" id="UQA93390.1"/>
    </source>
</evidence>